<dbReference type="CDD" id="cd00037">
    <property type="entry name" value="CLECT"/>
    <property type="match status" value="1"/>
</dbReference>
<comment type="caution">
    <text evidence="2">The sequence shown here is derived from an EMBL/GenBank/DDBJ whole genome shotgun (WGS) entry which is preliminary data.</text>
</comment>
<organism evidence="2 3">
    <name type="scientific">Holothuria leucospilota</name>
    <name type="common">Black long sea cucumber</name>
    <name type="synonym">Mertensiothuria leucospilota</name>
    <dbReference type="NCBI Taxonomy" id="206669"/>
    <lineage>
        <taxon>Eukaryota</taxon>
        <taxon>Metazoa</taxon>
        <taxon>Echinodermata</taxon>
        <taxon>Eleutherozoa</taxon>
        <taxon>Echinozoa</taxon>
        <taxon>Holothuroidea</taxon>
        <taxon>Aspidochirotacea</taxon>
        <taxon>Aspidochirotida</taxon>
        <taxon>Holothuriidae</taxon>
        <taxon>Holothuria</taxon>
    </lineage>
</organism>
<dbReference type="SMART" id="SM00034">
    <property type="entry name" value="CLECT"/>
    <property type="match status" value="1"/>
</dbReference>
<dbReference type="SUPFAM" id="SSF56436">
    <property type="entry name" value="C-type lectin-like"/>
    <property type="match status" value="1"/>
</dbReference>
<dbReference type="InterPro" id="IPR001304">
    <property type="entry name" value="C-type_lectin-like"/>
</dbReference>
<dbReference type="Gene3D" id="3.10.100.10">
    <property type="entry name" value="Mannose-Binding Protein A, subunit A"/>
    <property type="match status" value="1"/>
</dbReference>
<proteinExistence type="predicted"/>
<dbReference type="AlphaFoldDB" id="A0A9Q1H9J9"/>
<dbReference type="EMBL" id="JAIZAY010000008">
    <property type="protein sequence ID" value="KAJ8038039.1"/>
    <property type="molecule type" value="Genomic_DNA"/>
</dbReference>
<feature type="domain" description="C-type lectin" evidence="1">
    <location>
        <begin position="42"/>
        <end position="146"/>
    </location>
</feature>
<keyword evidence="3" id="KW-1185">Reference proteome</keyword>
<name>A0A9Q1H9J9_HOLLE</name>
<protein>
    <recommendedName>
        <fullName evidence="1">C-type lectin domain-containing protein</fullName>
    </recommendedName>
</protein>
<reference evidence="2" key="1">
    <citation type="submission" date="2021-10" db="EMBL/GenBank/DDBJ databases">
        <title>Tropical sea cucumber genome reveals ecological adaptation and Cuvierian tubules defense mechanism.</title>
        <authorList>
            <person name="Chen T."/>
        </authorList>
    </citation>
    <scope>NUCLEOTIDE SEQUENCE</scope>
    <source>
        <strain evidence="2">Nanhai2018</strain>
        <tissue evidence="2">Muscle</tissue>
    </source>
</reference>
<sequence length="167" mass="18865">MQQQRSSRDQVKRKVLRVRRIVDCVVTIFVTSPFGVDAQLGCPTSWVRSDGNCFKVVFLGRDTSYNAEEADDHCKSLGGRIASIHSEEDFNALRGSWPNGCCLYYFGLRRNESGHWGYTDTTRVLHLILIPSISAISCPRGGYFVSFTYNIKSRPLSINAPNPHRTF</sequence>
<evidence type="ECO:0000313" key="3">
    <source>
        <dbReference type="Proteomes" id="UP001152320"/>
    </source>
</evidence>
<evidence type="ECO:0000313" key="2">
    <source>
        <dbReference type="EMBL" id="KAJ8038039.1"/>
    </source>
</evidence>
<dbReference type="InterPro" id="IPR016187">
    <property type="entry name" value="CTDL_fold"/>
</dbReference>
<accession>A0A9Q1H9J9</accession>
<dbReference type="Proteomes" id="UP001152320">
    <property type="component" value="Chromosome 8"/>
</dbReference>
<gene>
    <name evidence="2" type="ORF">HOLleu_19007</name>
</gene>
<dbReference type="InterPro" id="IPR016186">
    <property type="entry name" value="C-type_lectin-like/link_sf"/>
</dbReference>
<evidence type="ECO:0000259" key="1">
    <source>
        <dbReference type="SMART" id="SM00034"/>
    </source>
</evidence>
<dbReference type="OrthoDB" id="441660at2759"/>
<dbReference type="Pfam" id="PF00059">
    <property type="entry name" value="Lectin_C"/>
    <property type="match status" value="1"/>
</dbReference>